<evidence type="ECO:0000313" key="11">
    <source>
        <dbReference type="Proteomes" id="UP000315003"/>
    </source>
</evidence>
<comment type="catalytic activity">
    <reaction evidence="9">
        <text>(7R,8S)-7,8-diammoniononanoate + CO2 + ATP = (4R,5S)-dethiobiotin + ADP + phosphate + 3 H(+)</text>
        <dbReference type="Rhea" id="RHEA:15805"/>
        <dbReference type="ChEBI" id="CHEBI:15378"/>
        <dbReference type="ChEBI" id="CHEBI:16526"/>
        <dbReference type="ChEBI" id="CHEBI:30616"/>
        <dbReference type="ChEBI" id="CHEBI:43474"/>
        <dbReference type="ChEBI" id="CHEBI:149469"/>
        <dbReference type="ChEBI" id="CHEBI:149473"/>
        <dbReference type="ChEBI" id="CHEBI:456216"/>
        <dbReference type="EC" id="6.3.3.3"/>
    </reaction>
</comment>
<keyword evidence="1 9" id="KW-0963">Cytoplasm</keyword>
<gene>
    <name evidence="10" type="primary">bioD1</name>
    <name evidence="9" type="synonym">bioD</name>
    <name evidence="10" type="ORF">SV7mr_23230</name>
</gene>
<feature type="binding site" evidence="9">
    <location>
        <begin position="120"/>
        <end position="123"/>
    </location>
    <ligand>
        <name>ATP</name>
        <dbReference type="ChEBI" id="CHEBI:30616"/>
    </ligand>
</feature>
<comment type="pathway">
    <text evidence="9">Cofactor biosynthesis; biotin biosynthesis; biotin from 7,8-diaminononanoate: step 1/2.</text>
</comment>
<dbReference type="InterPro" id="IPR004472">
    <property type="entry name" value="DTB_synth_BioD"/>
</dbReference>
<evidence type="ECO:0000256" key="7">
    <source>
        <dbReference type="ARBA" id="ARBA00022842"/>
    </source>
</evidence>
<dbReference type="GO" id="GO:0000287">
    <property type="term" value="F:magnesium ion binding"/>
    <property type="evidence" value="ECO:0007669"/>
    <property type="project" value="UniProtKB-UniRule"/>
</dbReference>
<evidence type="ECO:0000256" key="6">
    <source>
        <dbReference type="ARBA" id="ARBA00022840"/>
    </source>
</evidence>
<keyword evidence="11" id="KW-1185">Reference proteome</keyword>
<reference evidence="10 11" key="1">
    <citation type="submission" date="2019-02" db="EMBL/GenBank/DDBJ databases">
        <title>Deep-cultivation of Planctomycetes and their phenomic and genomic characterization uncovers novel biology.</title>
        <authorList>
            <person name="Wiegand S."/>
            <person name="Jogler M."/>
            <person name="Boedeker C."/>
            <person name="Pinto D."/>
            <person name="Vollmers J."/>
            <person name="Rivas-Marin E."/>
            <person name="Kohn T."/>
            <person name="Peeters S.H."/>
            <person name="Heuer A."/>
            <person name="Rast P."/>
            <person name="Oberbeckmann S."/>
            <person name="Bunk B."/>
            <person name="Jeske O."/>
            <person name="Meyerdierks A."/>
            <person name="Storesund J.E."/>
            <person name="Kallscheuer N."/>
            <person name="Luecker S."/>
            <person name="Lage O.M."/>
            <person name="Pohl T."/>
            <person name="Merkel B.J."/>
            <person name="Hornburger P."/>
            <person name="Mueller R.-W."/>
            <person name="Bruemmer F."/>
            <person name="Labrenz M."/>
            <person name="Spormann A.M."/>
            <person name="Op den Camp H."/>
            <person name="Overmann J."/>
            <person name="Amann R."/>
            <person name="Jetten M.S.M."/>
            <person name="Mascher T."/>
            <person name="Medema M.H."/>
            <person name="Devos D.P."/>
            <person name="Kaster A.-K."/>
            <person name="Ovreas L."/>
            <person name="Rohde M."/>
            <person name="Galperin M.Y."/>
            <person name="Jogler C."/>
        </authorList>
    </citation>
    <scope>NUCLEOTIDE SEQUENCE [LARGE SCALE GENOMIC DNA]</scope>
    <source>
        <strain evidence="10 11">SV_7m_r</strain>
    </source>
</reference>
<dbReference type="PANTHER" id="PTHR43210">
    <property type="entry name" value="DETHIOBIOTIN SYNTHETASE"/>
    <property type="match status" value="1"/>
</dbReference>
<dbReference type="RefSeq" id="WP_419188391.1">
    <property type="nucleotide sequence ID" value="NZ_CP036272.1"/>
</dbReference>
<sequence>MELILVTGTGTDAGKTYVAAQIATQCRGNGHRVGVYKPVASGCAEETDQQGHTQRLATDATELWQAAGNPKDIDWVCPQRFLAPLAPDLAARQEGSSVNEATLVDGAKRWIGHCDCLIIEGAGGLMSPISDRWLNLDFFRNLETEMQQHVSARSIVLVSENRLGVIHDVLSTLLVAKQNELPVQTVVLSNTTPHGALARQSNLTQLQDWMAKQGHHQANVLELGYGGDLPGSAIHAL</sequence>
<evidence type="ECO:0000256" key="1">
    <source>
        <dbReference type="ARBA" id="ARBA00022490"/>
    </source>
</evidence>
<comment type="catalytic activity">
    <reaction evidence="8">
        <text>(7R,8S)-8-amino-7-(carboxyamino)nonanoate + ATP = (4R,5S)-dethiobiotin + ADP + phosphate + H(+)</text>
        <dbReference type="Rhea" id="RHEA:63684"/>
        <dbReference type="ChEBI" id="CHEBI:15378"/>
        <dbReference type="ChEBI" id="CHEBI:30616"/>
        <dbReference type="ChEBI" id="CHEBI:43474"/>
        <dbReference type="ChEBI" id="CHEBI:149470"/>
        <dbReference type="ChEBI" id="CHEBI:149473"/>
        <dbReference type="ChEBI" id="CHEBI:456216"/>
    </reaction>
</comment>
<feature type="binding site" evidence="9">
    <location>
        <position position="59"/>
    </location>
    <ligand>
        <name>ATP</name>
        <dbReference type="ChEBI" id="CHEBI:30616"/>
    </ligand>
</feature>
<keyword evidence="3 9" id="KW-0479">Metal-binding</keyword>
<dbReference type="Gene3D" id="3.40.50.300">
    <property type="entry name" value="P-loop containing nucleotide triphosphate hydrolases"/>
    <property type="match status" value="1"/>
</dbReference>
<comment type="subcellular location">
    <subcellularLocation>
        <location evidence="9">Cytoplasm</location>
    </subcellularLocation>
</comment>
<comment type="caution">
    <text evidence="9">Lacks conserved residue(s) required for the propagation of feature annotation.</text>
</comment>
<keyword evidence="6 9" id="KW-0067">ATP-binding</keyword>
<feature type="binding site" evidence="9">
    <location>
        <position position="120"/>
    </location>
    <ligand>
        <name>Mg(2+)</name>
        <dbReference type="ChEBI" id="CHEBI:18420"/>
    </ligand>
</feature>
<dbReference type="PIRSF" id="PIRSF006755">
    <property type="entry name" value="DTB_synth"/>
    <property type="match status" value="1"/>
</dbReference>
<comment type="cofactor">
    <cofactor evidence="9">
        <name>Mg(2+)</name>
        <dbReference type="ChEBI" id="CHEBI:18420"/>
    </cofactor>
</comment>
<evidence type="ECO:0000256" key="2">
    <source>
        <dbReference type="ARBA" id="ARBA00022598"/>
    </source>
</evidence>
<comment type="subunit">
    <text evidence="9">Homodimer.</text>
</comment>
<feature type="binding site" evidence="9">
    <location>
        <begin position="189"/>
        <end position="190"/>
    </location>
    <ligand>
        <name>ATP</name>
        <dbReference type="ChEBI" id="CHEBI:30616"/>
    </ligand>
</feature>
<dbReference type="GO" id="GO:0005524">
    <property type="term" value="F:ATP binding"/>
    <property type="evidence" value="ECO:0007669"/>
    <property type="project" value="UniProtKB-UniRule"/>
</dbReference>
<keyword evidence="7 9" id="KW-0460">Magnesium</keyword>
<keyword evidence="2 9" id="KW-0436">Ligase</keyword>
<protein>
    <recommendedName>
        <fullName evidence="9">ATP-dependent dethiobiotin synthetase BioD</fullName>
        <ecNumber evidence="9">6.3.3.3</ecNumber>
    </recommendedName>
    <alternativeName>
        <fullName evidence="9">DTB synthetase</fullName>
        <shortName evidence="9">DTBS</shortName>
    </alternativeName>
    <alternativeName>
        <fullName evidence="9">Dethiobiotin synthase</fullName>
    </alternativeName>
</protein>
<feature type="active site" evidence="9">
    <location>
        <position position="37"/>
    </location>
</feature>
<evidence type="ECO:0000313" key="10">
    <source>
        <dbReference type="EMBL" id="QDT59813.1"/>
    </source>
</evidence>
<proteinExistence type="inferred from homology"/>
<feature type="binding site" evidence="9">
    <location>
        <position position="59"/>
    </location>
    <ligand>
        <name>Mg(2+)</name>
        <dbReference type="ChEBI" id="CHEBI:18420"/>
    </ligand>
</feature>
<dbReference type="NCBIfam" id="TIGR00347">
    <property type="entry name" value="bioD"/>
    <property type="match status" value="1"/>
</dbReference>
<evidence type="ECO:0000256" key="4">
    <source>
        <dbReference type="ARBA" id="ARBA00022741"/>
    </source>
</evidence>
<dbReference type="InterPro" id="IPR027417">
    <property type="entry name" value="P-loop_NTPase"/>
</dbReference>
<accession>A0A517SUM7</accession>
<dbReference type="CDD" id="cd03109">
    <property type="entry name" value="DTBS"/>
    <property type="match status" value="1"/>
</dbReference>
<feature type="binding site" evidence="9">
    <location>
        <begin position="12"/>
        <end position="17"/>
    </location>
    <ligand>
        <name>ATP</name>
        <dbReference type="ChEBI" id="CHEBI:30616"/>
    </ligand>
</feature>
<evidence type="ECO:0000256" key="8">
    <source>
        <dbReference type="ARBA" id="ARBA00047386"/>
    </source>
</evidence>
<dbReference type="UniPathway" id="UPA00078">
    <property type="reaction ID" value="UER00161"/>
</dbReference>
<dbReference type="Proteomes" id="UP000315003">
    <property type="component" value="Chromosome"/>
</dbReference>
<feature type="binding site" evidence="9">
    <location>
        <position position="41"/>
    </location>
    <ligand>
        <name>substrate</name>
    </ligand>
</feature>
<feature type="binding site" evidence="9">
    <location>
        <position position="16"/>
    </location>
    <ligand>
        <name>Mg(2+)</name>
        <dbReference type="ChEBI" id="CHEBI:18420"/>
    </ligand>
</feature>
<dbReference type="GO" id="GO:0005829">
    <property type="term" value="C:cytosol"/>
    <property type="evidence" value="ECO:0007669"/>
    <property type="project" value="TreeGrafter"/>
</dbReference>
<keyword evidence="4 9" id="KW-0547">Nucleotide-binding</keyword>
<comment type="similarity">
    <text evidence="9">Belongs to the dethiobiotin synthetase family.</text>
</comment>
<dbReference type="SUPFAM" id="SSF52540">
    <property type="entry name" value="P-loop containing nucleoside triphosphate hydrolases"/>
    <property type="match status" value="1"/>
</dbReference>
<evidence type="ECO:0000256" key="3">
    <source>
        <dbReference type="ARBA" id="ARBA00022723"/>
    </source>
</evidence>
<name>A0A517SUM7_9BACT</name>
<evidence type="ECO:0000256" key="9">
    <source>
        <dbReference type="HAMAP-Rule" id="MF_00336"/>
    </source>
</evidence>
<comment type="function">
    <text evidence="9">Catalyzes a mechanistically unusual reaction, the ATP-dependent insertion of CO2 between the N7 and N8 nitrogen atoms of 7,8-diaminopelargonic acid (DAPA, also called 7,8-diammoniononanoate) to form a ureido ring.</text>
</comment>
<dbReference type="EMBL" id="CP036272">
    <property type="protein sequence ID" value="QDT59813.1"/>
    <property type="molecule type" value="Genomic_DNA"/>
</dbReference>
<dbReference type="AlphaFoldDB" id="A0A517SUM7"/>
<dbReference type="Pfam" id="PF13500">
    <property type="entry name" value="AAA_26"/>
    <property type="match status" value="1"/>
</dbReference>
<keyword evidence="5 9" id="KW-0093">Biotin biosynthesis</keyword>
<dbReference type="GO" id="GO:0004141">
    <property type="term" value="F:dethiobiotin synthase activity"/>
    <property type="evidence" value="ECO:0007669"/>
    <property type="project" value="UniProtKB-UniRule"/>
</dbReference>
<evidence type="ECO:0000256" key="5">
    <source>
        <dbReference type="ARBA" id="ARBA00022756"/>
    </source>
</evidence>
<dbReference type="GO" id="GO:0009102">
    <property type="term" value="P:biotin biosynthetic process"/>
    <property type="evidence" value="ECO:0007669"/>
    <property type="project" value="UniProtKB-UniRule"/>
</dbReference>
<dbReference type="HAMAP" id="MF_00336">
    <property type="entry name" value="BioD"/>
    <property type="match status" value="1"/>
</dbReference>
<dbReference type="EC" id="6.3.3.3" evidence="9"/>
<dbReference type="PANTHER" id="PTHR43210:SF2">
    <property type="entry name" value="ATP-DEPENDENT DETHIOBIOTIN SYNTHETASE BIOD 2"/>
    <property type="match status" value="1"/>
</dbReference>
<organism evidence="10 11">
    <name type="scientific">Stieleria bergensis</name>
    <dbReference type="NCBI Taxonomy" id="2528025"/>
    <lineage>
        <taxon>Bacteria</taxon>
        <taxon>Pseudomonadati</taxon>
        <taxon>Planctomycetota</taxon>
        <taxon>Planctomycetia</taxon>
        <taxon>Pirellulales</taxon>
        <taxon>Pirellulaceae</taxon>
        <taxon>Stieleria</taxon>
    </lineage>
</organism>